<dbReference type="EMBL" id="SULG01000128">
    <property type="protein sequence ID" value="TLD40136.1"/>
    <property type="molecule type" value="Genomic_DNA"/>
</dbReference>
<name>A0A533Q6D0_9BACT</name>
<reference evidence="1 2" key="1">
    <citation type="submission" date="2019-04" db="EMBL/GenBank/DDBJ databases">
        <title>Genome of a novel bacterium Candidatus Jettenia ecosi reconstructed from metagenome of an anammox bioreactor.</title>
        <authorList>
            <person name="Mardanov A.V."/>
            <person name="Beletsky A.V."/>
            <person name="Ravin N.V."/>
            <person name="Botchkova E.A."/>
            <person name="Litti Y.V."/>
            <person name="Nozhevnikova A.N."/>
        </authorList>
    </citation>
    <scope>NUCLEOTIDE SEQUENCE [LARGE SCALE GENOMIC DNA]</scope>
    <source>
        <strain evidence="1">J2</strain>
    </source>
</reference>
<dbReference type="Proteomes" id="UP000319783">
    <property type="component" value="Unassembled WGS sequence"/>
</dbReference>
<protein>
    <submittedName>
        <fullName evidence="1">Capsular polysaccharide synthesis enzyme CpsB</fullName>
    </submittedName>
</protein>
<organism evidence="1 2">
    <name type="scientific">Candidatus Jettenia ecosi</name>
    <dbReference type="NCBI Taxonomy" id="2494326"/>
    <lineage>
        <taxon>Bacteria</taxon>
        <taxon>Pseudomonadati</taxon>
        <taxon>Planctomycetota</taxon>
        <taxon>Candidatus Brocadiia</taxon>
        <taxon>Candidatus Brocadiales</taxon>
        <taxon>Candidatus Brocadiaceae</taxon>
        <taxon>Candidatus Jettenia</taxon>
    </lineage>
</organism>
<dbReference type="Pfam" id="PF10082">
    <property type="entry name" value="BBP2_2"/>
    <property type="match status" value="1"/>
</dbReference>
<gene>
    <name evidence="1" type="ORF">JETT_3597</name>
</gene>
<proteinExistence type="predicted"/>
<sequence length="424" mass="49306">MLKNFKHFLTLNETILCMKLFFSLSGILFLWIPCCEVNAQYIIPPGLADLTDTRGNIHWGPLTIRPLFTLSESFDDNIFDTPTNEESDLITIYSPGLNLFLPIKGLKSELNVSYLANFLEYRENPEQDHIDQYIEGSFKTIFPLGLGITLNNRFEDTEIPQTFDYIFGELIQRTRRKSNYFTTTVTLPDYFANFDSEVYYSNSDNQYEEFKDSSYNEQEIGTRLTYKLFTKLSILTEFNLGETTYDTGVLSDSIFYESLVGIQFKGTAKTTGTFKVGYRIRDYEDKEFDQFSGVILSLEAETRLNALTSILILLRRSQEEVLFTQHGNFYELNSIYLTFRRKLTKKLEGSISNYYQVLDFPAFDSEPSTEFFTWGLNTSLSYMIQKWLFTELSYWYEDRNSSSDNSEELGRKKNVITFTIGATF</sequence>
<evidence type="ECO:0000313" key="2">
    <source>
        <dbReference type="Proteomes" id="UP000319783"/>
    </source>
</evidence>
<comment type="caution">
    <text evidence="1">The sequence shown here is derived from an EMBL/GenBank/DDBJ whole genome shotgun (WGS) entry which is preliminary data.</text>
</comment>
<evidence type="ECO:0000313" key="1">
    <source>
        <dbReference type="EMBL" id="TLD40136.1"/>
    </source>
</evidence>
<accession>A0A533Q6D0</accession>
<dbReference type="InterPro" id="IPR018759">
    <property type="entry name" value="BBP2_2"/>
</dbReference>
<dbReference type="AlphaFoldDB" id="A0A533Q6D0"/>